<comment type="caution">
    <text evidence="1">The sequence shown here is derived from an EMBL/GenBank/DDBJ whole genome shotgun (WGS) entry which is preliminary data.</text>
</comment>
<dbReference type="AlphaFoldDB" id="A0A5B0NIZ1"/>
<dbReference type="Proteomes" id="UP000325313">
    <property type="component" value="Unassembled WGS sequence"/>
</dbReference>
<evidence type="ECO:0000313" key="3">
    <source>
        <dbReference type="Proteomes" id="UP000325313"/>
    </source>
</evidence>
<sequence length="152" mass="16750">MPLVLCMQHSCDRSKKSSSNNVLLLPIHAVPPHLLKTVAKSRLDPLIILGLRWLSIDELAELLLYGNVIDGLDSNGLRVSSFSPPLVRLSQQYDISEIDPSPSLRLLLSISNIKGPLSSQLSPRPRQLLAHLLGLVSLSLVRCSFPIFCPVR</sequence>
<organism evidence="1 3">
    <name type="scientific">Puccinia graminis f. sp. tritici</name>
    <dbReference type="NCBI Taxonomy" id="56615"/>
    <lineage>
        <taxon>Eukaryota</taxon>
        <taxon>Fungi</taxon>
        <taxon>Dikarya</taxon>
        <taxon>Basidiomycota</taxon>
        <taxon>Pucciniomycotina</taxon>
        <taxon>Pucciniomycetes</taxon>
        <taxon>Pucciniales</taxon>
        <taxon>Pucciniaceae</taxon>
        <taxon>Puccinia</taxon>
    </lineage>
</organism>
<gene>
    <name evidence="1" type="ORF">PGTUg99_024282</name>
    <name evidence="2" type="ORF">PGTUg99_024516</name>
</gene>
<dbReference type="EMBL" id="VDEP01000405">
    <property type="protein sequence ID" value="KAA1088736.1"/>
    <property type="molecule type" value="Genomic_DNA"/>
</dbReference>
<accession>A0A5B0NIZ1</accession>
<dbReference type="EMBL" id="VDEP01000405">
    <property type="protein sequence ID" value="KAA1088733.1"/>
    <property type="molecule type" value="Genomic_DNA"/>
</dbReference>
<name>A0A5B0NIZ1_PUCGR</name>
<evidence type="ECO:0000313" key="1">
    <source>
        <dbReference type="EMBL" id="KAA1088733.1"/>
    </source>
</evidence>
<proteinExistence type="predicted"/>
<reference evidence="1 3" key="1">
    <citation type="submission" date="2019-05" db="EMBL/GenBank/DDBJ databases">
        <title>Emergence of the Ug99 lineage of the wheat stem rust pathogen through somatic hybridization.</title>
        <authorList>
            <person name="Li F."/>
            <person name="Upadhyaya N.M."/>
            <person name="Sperschneider J."/>
            <person name="Matny O."/>
            <person name="Nguyen-Phuc H."/>
            <person name="Mago R."/>
            <person name="Raley C."/>
            <person name="Miller M.E."/>
            <person name="Silverstein K.A.T."/>
            <person name="Henningsen E."/>
            <person name="Hirsch C.D."/>
            <person name="Visser B."/>
            <person name="Pretorius Z.A."/>
            <person name="Steffenson B.J."/>
            <person name="Schwessinger B."/>
            <person name="Dodds P.N."/>
            <person name="Figueroa M."/>
        </authorList>
    </citation>
    <scope>NUCLEOTIDE SEQUENCE [LARGE SCALE GENOMIC DNA]</scope>
    <source>
        <strain evidence="1 3">Ug99</strain>
    </source>
</reference>
<protein>
    <submittedName>
        <fullName evidence="1">Uncharacterized protein</fullName>
    </submittedName>
</protein>
<evidence type="ECO:0000313" key="2">
    <source>
        <dbReference type="EMBL" id="KAA1088736.1"/>
    </source>
</evidence>